<feature type="transmembrane region" description="Helical" evidence="1">
    <location>
        <begin position="297"/>
        <end position="318"/>
    </location>
</feature>
<keyword evidence="1" id="KW-1133">Transmembrane helix</keyword>
<dbReference type="InterPro" id="IPR050250">
    <property type="entry name" value="Macrolide_Exporter_MacB"/>
</dbReference>
<dbReference type="AlphaFoldDB" id="A0A5C4T1Q8"/>
<feature type="transmembrane region" description="Helical" evidence="1">
    <location>
        <begin position="249"/>
        <end position="267"/>
    </location>
</feature>
<feature type="transmembrane region" description="Helical" evidence="1">
    <location>
        <begin position="432"/>
        <end position="452"/>
    </location>
</feature>
<dbReference type="Proteomes" id="UP000307943">
    <property type="component" value="Unassembled WGS sequence"/>
</dbReference>
<evidence type="ECO:0000313" key="4">
    <source>
        <dbReference type="Proteomes" id="UP000307943"/>
    </source>
</evidence>
<name>A0A5C4T1Q8_9BACL</name>
<feature type="domain" description="MacB-like periplasmic core" evidence="2">
    <location>
        <begin position="10"/>
        <end position="209"/>
    </location>
</feature>
<keyword evidence="1" id="KW-0812">Transmembrane</keyword>
<feature type="transmembrane region" description="Helical" evidence="1">
    <location>
        <begin position="371"/>
        <end position="388"/>
    </location>
</feature>
<dbReference type="Pfam" id="PF12704">
    <property type="entry name" value="MacB_PCD"/>
    <property type="match status" value="1"/>
</dbReference>
<evidence type="ECO:0000256" key="1">
    <source>
        <dbReference type="SAM" id="Phobius"/>
    </source>
</evidence>
<dbReference type="OrthoDB" id="2505986at2"/>
<proteinExistence type="predicted"/>
<dbReference type="EMBL" id="VDCQ01000051">
    <property type="protein sequence ID" value="TNJ62933.1"/>
    <property type="molecule type" value="Genomic_DNA"/>
</dbReference>
<accession>A0A5C4T1Q8</accession>
<dbReference type="GO" id="GO:0022857">
    <property type="term" value="F:transmembrane transporter activity"/>
    <property type="evidence" value="ECO:0007669"/>
    <property type="project" value="TreeGrafter"/>
</dbReference>
<dbReference type="PROSITE" id="PS51257">
    <property type="entry name" value="PROKAR_LIPOPROTEIN"/>
    <property type="match status" value="1"/>
</dbReference>
<dbReference type="PANTHER" id="PTHR30572">
    <property type="entry name" value="MEMBRANE COMPONENT OF TRANSPORTER-RELATED"/>
    <property type="match status" value="1"/>
</dbReference>
<sequence length="472" mass="51137">MKRTRLTSWIVFAGVLLLVACSGLSESLLAEWRQESGEKGLGKLAVGVDLAADPTGSAGLTIAEADKLAGKWEGAVAYSARKLSTVAAGEKSVSADVIGVGGAYASFSNIWLYRGGLITENSIAEHSRVALVSAGLAERLFAGRDVVGMSLRLMGSTFTIVGVYEQQGTILDWMTDNGKPDMLIPITTMVELDGAVKVAAIELEAGATTALTGTSDVQKALTGIGKQPSRYKIVNYVAERNWVGQKPKLLLAAAGVAALVLCARLVFGRIKRSAGLMRRGTAADDWPDAVRRYRKELAFDTFAIVSLAICATGVWLAIRYKFYIPAELVPDVLIDWTFYRDIWLEWWREQVNAMGYVASPGELMYERVNMLVSRLTAVGILLGLPLLWIGTREWSMLRLAADRRIVRLSLYFVVALFIAAAAARWAGTDYEVRWRELVVLGSLFGLAALAVPPAGSPTTIRKGEGNDVEQNV</sequence>
<reference evidence="3 4" key="1">
    <citation type="submission" date="2019-05" db="EMBL/GenBank/DDBJ databases">
        <title>We sequenced the genome of Paenibacillus hemerocallicola KCTC 33185 for further insight into its adaptation and study the phylogeny of Paenibacillus.</title>
        <authorList>
            <person name="Narsing Rao M.P."/>
        </authorList>
    </citation>
    <scope>NUCLEOTIDE SEQUENCE [LARGE SCALE GENOMIC DNA]</scope>
    <source>
        <strain evidence="3 4">KCTC 33185</strain>
    </source>
</reference>
<feature type="transmembrane region" description="Helical" evidence="1">
    <location>
        <begin position="408"/>
        <end position="426"/>
    </location>
</feature>
<dbReference type="PANTHER" id="PTHR30572:SF4">
    <property type="entry name" value="ABC TRANSPORTER PERMEASE YTRF"/>
    <property type="match status" value="1"/>
</dbReference>
<gene>
    <name evidence="3" type="ORF">FE784_28320</name>
</gene>
<evidence type="ECO:0000259" key="2">
    <source>
        <dbReference type="Pfam" id="PF12704"/>
    </source>
</evidence>
<keyword evidence="4" id="KW-1185">Reference proteome</keyword>
<dbReference type="GO" id="GO:0005886">
    <property type="term" value="C:plasma membrane"/>
    <property type="evidence" value="ECO:0007669"/>
    <property type="project" value="TreeGrafter"/>
</dbReference>
<dbReference type="RefSeq" id="WP_139605617.1">
    <property type="nucleotide sequence ID" value="NZ_VDCQ01000051.1"/>
</dbReference>
<comment type="caution">
    <text evidence="3">The sequence shown here is derived from an EMBL/GenBank/DDBJ whole genome shotgun (WGS) entry which is preliminary data.</text>
</comment>
<dbReference type="InterPro" id="IPR025857">
    <property type="entry name" value="MacB_PCD"/>
</dbReference>
<protein>
    <submittedName>
        <fullName evidence="3">ABC transporter permease</fullName>
    </submittedName>
</protein>
<evidence type="ECO:0000313" key="3">
    <source>
        <dbReference type="EMBL" id="TNJ62933.1"/>
    </source>
</evidence>
<organism evidence="3 4">
    <name type="scientific">Paenibacillus hemerocallicola</name>
    <dbReference type="NCBI Taxonomy" id="1172614"/>
    <lineage>
        <taxon>Bacteria</taxon>
        <taxon>Bacillati</taxon>
        <taxon>Bacillota</taxon>
        <taxon>Bacilli</taxon>
        <taxon>Bacillales</taxon>
        <taxon>Paenibacillaceae</taxon>
        <taxon>Paenibacillus</taxon>
    </lineage>
</organism>
<keyword evidence="1" id="KW-0472">Membrane</keyword>